<evidence type="ECO:0000259" key="2">
    <source>
        <dbReference type="PROSITE" id="PS51140"/>
    </source>
</evidence>
<keyword evidence="4" id="KW-1185">Reference proteome</keyword>
<gene>
    <name evidence="3" type="ORF">QBC34DRAFT_81505</name>
</gene>
<feature type="compositionally biased region" description="Low complexity" evidence="1">
    <location>
        <begin position="154"/>
        <end position="167"/>
    </location>
</feature>
<dbReference type="SUPFAM" id="SSF46934">
    <property type="entry name" value="UBA-like"/>
    <property type="match status" value="1"/>
</dbReference>
<evidence type="ECO:0000256" key="1">
    <source>
        <dbReference type="SAM" id="MobiDB-lite"/>
    </source>
</evidence>
<reference evidence="3" key="1">
    <citation type="journal article" date="2023" name="Mol. Phylogenet. Evol.">
        <title>Genome-scale phylogeny and comparative genomics of the fungal order Sordariales.</title>
        <authorList>
            <person name="Hensen N."/>
            <person name="Bonometti L."/>
            <person name="Westerberg I."/>
            <person name="Brannstrom I.O."/>
            <person name="Guillou S."/>
            <person name="Cros-Aarteil S."/>
            <person name="Calhoun S."/>
            <person name="Haridas S."/>
            <person name="Kuo A."/>
            <person name="Mondo S."/>
            <person name="Pangilinan J."/>
            <person name="Riley R."/>
            <person name="LaButti K."/>
            <person name="Andreopoulos B."/>
            <person name="Lipzen A."/>
            <person name="Chen C."/>
            <person name="Yan M."/>
            <person name="Daum C."/>
            <person name="Ng V."/>
            <person name="Clum A."/>
            <person name="Steindorff A."/>
            <person name="Ohm R.A."/>
            <person name="Martin F."/>
            <person name="Silar P."/>
            <person name="Natvig D.O."/>
            <person name="Lalanne C."/>
            <person name="Gautier V."/>
            <person name="Ament-Velasquez S.L."/>
            <person name="Kruys A."/>
            <person name="Hutchinson M.I."/>
            <person name="Powell A.J."/>
            <person name="Barry K."/>
            <person name="Miller A.N."/>
            <person name="Grigoriev I.V."/>
            <person name="Debuchy R."/>
            <person name="Gladieux P."/>
            <person name="Hiltunen Thoren M."/>
            <person name="Johannesson H."/>
        </authorList>
    </citation>
    <scope>NUCLEOTIDE SEQUENCE</scope>
    <source>
        <strain evidence="3">PSN243</strain>
    </source>
</reference>
<dbReference type="InterPro" id="IPR003892">
    <property type="entry name" value="CUE"/>
</dbReference>
<comment type="caution">
    <text evidence="3">The sequence shown here is derived from an EMBL/GenBank/DDBJ whole genome shotgun (WGS) entry which is preliminary data.</text>
</comment>
<feature type="region of interest" description="Disordered" evidence="1">
    <location>
        <begin position="100"/>
        <end position="190"/>
    </location>
</feature>
<evidence type="ECO:0000313" key="4">
    <source>
        <dbReference type="Proteomes" id="UP001321760"/>
    </source>
</evidence>
<dbReference type="Pfam" id="PF02845">
    <property type="entry name" value="CUE"/>
    <property type="match status" value="1"/>
</dbReference>
<dbReference type="GO" id="GO:0043130">
    <property type="term" value="F:ubiquitin binding"/>
    <property type="evidence" value="ECO:0007669"/>
    <property type="project" value="InterPro"/>
</dbReference>
<dbReference type="PROSITE" id="PS51140">
    <property type="entry name" value="CUE"/>
    <property type="match status" value="1"/>
</dbReference>
<name>A0AAV9GMM6_9PEZI</name>
<protein>
    <submittedName>
        <fullName evidence="3">Coupling of ubiquitin conjugation to ER degradation protein 1</fullName>
    </submittedName>
</protein>
<sequence>MANPEQVNIPSLLVIVLLTGLVVRYLFFSSGTAAAGSASQQRNGNAGRAGRRRADAASVMAAREAAVARLQQMFPQVDRRTLLWDLQRTGGNIQVTAERVATGRLETPPITFQPPPPPGGVTGGSTEQTRGKSAGEPAQPDLITRYKLQDRLAESGSETESRGSSPGAAAGKTKAWSSNREERQSLLQKRRDEMILEARRKMEAKIAAEKAAAAAAAQEG</sequence>
<dbReference type="InterPro" id="IPR009060">
    <property type="entry name" value="UBA-like_sf"/>
</dbReference>
<feature type="domain" description="CUE" evidence="2">
    <location>
        <begin position="62"/>
        <end position="105"/>
    </location>
</feature>
<organism evidence="3 4">
    <name type="scientific">Podospora aff. communis PSN243</name>
    <dbReference type="NCBI Taxonomy" id="3040156"/>
    <lineage>
        <taxon>Eukaryota</taxon>
        <taxon>Fungi</taxon>
        <taxon>Dikarya</taxon>
        <taxon>Ascomycota</taxon>
        <taxon>Pezizomycotina</taxon>
        <taxon>Sordariomycetes</taxon>
        <taxon>Sordariomycetidae</taxon>
        <taxon>Sordariales</taxon>
        <taxon>Podosporaceae</taxon>
        <taxon>Podospora</taxon>
    </lineage>
</organism>
<dbReference type="AlphaFoldDB" id="A0AAV9GMM6"/>
<dbReference type="Gene3D" id="1.10.8.10">
    <property type="entry name" value="DNA helicase RuvA subunit, C-terminal domain"/>
    <property type="match status" value="1"/>
</dbReference>
<dbReference type="Proteomes" id="UP001321760">
    <property type="component" value="Unassembled WGS sequence"/>
</dbReference>
<reference evidence="3" key="2">
    <citation type="submission" date="2023-05" db="EMBL/GenBank/DDBJ databases">
        <authorList>
            <consortium name="Lawrence Berkeley National Laboratory"/>
            <person name="Steindorff A."/>
            <person name="Hensen N."/>
            <person name="Bonometti L."/>
            <person name="Westerberg I."/>
            <person name="Brannstrom I.O."/>
            <person name="Guillou S."/>
            <person name="Cros-Aarteil S."/>
            <person name="Calhoun S."/>
            <person name="Haridas S."/>
            <person name="Kuo A."/>
            <person name="Mondo S."/>
            <person name="Pangilinan J."/>
            <person name="Riley R."/>
            <person name="Labutti K."/>
            <person name="Andreopoulos B."/>
            <person name="Lipzen A."/>
            <person name="Chen C."/>
            <person name="Yanf M."/>
            <person name="Daum C."/>
            <person name="Ng V."/>
            <person name="Clum A."/>
            <person name="Ohm R."/>
            <person name="Martin F."/>
            <person name="Silar P."/>
            <person name="Natvig D."/>
            <person name="Lalanne C."/>
            <person name="Gautier V."/>
            <person name="Ament-Velasquez S.L."/>
            <person name="Kruys A."/>
            <person name="Hutchinson M.I."/>
            <person name="Powell A.J."/>
            <person name="Barry K."/>
            <person name="Miller A.N."/>
            <person name="Grigoriev I.V."/>
            <person name="Debuchy R."/>
            <person name="Gladieux P."/>
            <person name="Thoren M.H."/>
            <person name="Johannesson H."/>
        </authorList>
    </citation>
    <scope>NUCLEOTIDE SEQUENCE</scope>
    <source>
        <strain evidence="3">PSN243</strain>
    </source>
</reference>
<evidence type="ECO:0000313" key="3">
    <source>
        <dbReference type="EMBL" id="KAK4450079.1"/>
    </source>
</evidence>
<accession>A0AAV9GMM6</accession>
<feature type="compositionally biased region" description="Basic and acidic residues" evidence="1">
    <location>
        <begin position="179"/>
        <end position="190"/>
    </location>
</feature>
<proteinExistence type="predicted"/>
<dbReference type="EMBL" id="MU865934">
    <property type="protein sequence ID" value="KAK4450079.1"/>
    <property type="molecule type" value="Genomic_DNA"/>
</dbReference>